<feature type="region of interest" description="Disordered" evidence="10">
    <location>
        <begin position="1271"/>
        <end position="1305"/>
    </location>
</feature>
<keyword evidence="6" id="KW-0007">Acetylation</keyword>
<dbReference type="InterPro" id="IPR000225">
    <property type="entry name" value="Armadillo"/>
</dbReference>
<dbReference type="InterPro" id="IPR013041">
    <property type="entry name" value="Clathrin_app_Ig-like_sf"/>
</dbReference>
<dbReference type="InterPro" id="IPR015151">
    <property type="entry name" value="B-adaptin_app_sub_C"/>
</dbReference>
<dbReference type="InterPro" id="IPR008152">
    <property type="entry name" value="Clathrin_a/b/g-adaptin_app_Ig"/>
</dbReference>
<organism evidence="13 14">
    <name type="scientific">Sciurus carolinensis</name>
    <name type="common">Eastern gray squirrel</name>
    <dbReference type="NCBI Taxonomy" id="30640"/>
    <lineage>
        <taxon>Eukaryota</taxon>
        <taxon>Metazoa</taxon>
        <taxon>Chordata</taxon>
        <taxon>Craniata</taxon>
        <taxon>Vertebrata</taxon>
        <taxon>Euteleostomi</taxon>
        <taxon>Mammalia</taxon>
        <taxon>Eutheria</taxon>
        <taxon>Euarchontoglires</taxon>
        <taxon>Glires</taxon>
        <taxon>Rodentia</taxon>
        <taxon>Sciuromorpha</taxon>
        <taxon>Sciuridae</taxon>
        <taxon>Sciurinae</taxon>
        <taxon>Sciurini</taxon>
        <taxon>Sciurus</taxon>
    </lineage>
</organism>
<dbReference type="SUPFAM" id="SSF55711">
    <property type="entry name" value="Subdomain of clathrin and coatomer appendage domain"/>
    <property type="match status" value="1"/>
</dbReference>
<evidence type="ECO:0000256" key="4">
    <source>
        <dbReference type="ARBA" id="ARBA00022448"/>
    </source>
</evidence>
<evidence type="ECO:0000256" key="8">
    <source>
        <dbReference type="ARBA" id="ARBA00023242"/>
    </source>
</evidence>
<dbReference type="Gene3D" id="1.25.10.10">
    <property type="entry name" value="Leucine-rich Repeat Variant"/>
    <property type="match status" value="1"/>
</dbReference>
<keyword evidence="5" id="KW-0653">Protein transport</keyword>
<feature type="region of interest" description="Disordered" evidence="10">
    <location>
        <begin position="301"/>
        <end position="336"/>
    </location>
</feature>
<dbReference type="FunFam" id="2.60.40.1150:FF:000001">
    <property type="entry name" value="AP complex subunit beta"/>
    <property type="match status" value="1"/>
</dbReference>
<feature type="compositionally biased region" description="Acidic residues" evidence="10">
    <location>
        <begin position="306"/>
        <end position="319"/>
    </location>
</feature>
<evidence type="ECO:0000256" key="9">
    <source>
        <dbReference type="ARBA" id="ARBA00029433"/>
    </source>
</evidence>
<gene>
    <name evidence="13" type="ORF">SUZIE_202110</name>
</gene>
<evidence type="ECO:0000313" key="14">
    <source>
        <dbReference type="Proteomes" id="UP001166674"/>
    </source>
</evidence>
<evidence type="ECO:0000256" key="6">
    <source>
        <dbReference type="ARBA" id="ARBA00022990"/>
    </source>
</evidence>
<feature type="compositionally biased region" description="Low complexity" evidence="10">
    <location>
        <begin position="1280"/>
        <end position="1303"/>
    </location>
</feature>
<comment type="subcellular location">
    <subcellularLocation>
        <location evidence="9">Endomembrane system</location>
        <topology evidence="9">Peripheral membrane protein</topology>
        <orientation evidence="9">Cytoplasmic side</orientation>
    </subcellularLocation>
    <subcellularLocation>
        <location evidence="1">Nucleus</location>
    </subcellularLocation>
</comment>
<dbReference type="InterPro" id="IPR009028">
    <property type="entry name" value="Coatomer/calthrin_app_sub_C"/>
</dbReference>
<name>A0AA41NFB9_SCICA</name>
<dbReference type="SUPFAM" id="SSF48371">
    <property type="entry name" value="ARM repeat"/>
    <property type="match status" value="1"/>
</dbReference>
<dbReference type="GO" id="GO:0012505">
    <property type="term" value="C:endomembrane system"/>
    <property type="evidence" value="ECO:0007669"/>
    <property type="project" value="UniProtKB-SubCell"/>
</dbReference>
<dbReference type="EMBL" id="JAATJV010429998">
    <property type="protein sequence ID" value="MBZ3889264.1"/>
    <property type="molecule type" value="Genomic_DNA"/>
</dbReference>
<dbReference type="Pfam" id="PF09766">
    <property type="entry name" value="FmiP_Thoc5"/>
    <property type="match status" value="1"/>
</dbReference>
<evidence type="ECO:0000256" key="3">
    <source>
        <dbReference type="ARBA" id="ARBA00008044"/>
    </source>
</evidence>
<dbReference type="SMART" id="SM00809">
    <property type="entry name" value="Alpha_adaptinC2"/>
    <property type="match status" value="1"/>
</dbReference>
<dbReference type="FunFam" id="1.25.10.10:FF:000002">
    <property type="entry name" value="AP complex subunit beta"/>
    <property type="match status" value="1"/>
</dbReference>
<sequence>MSSESSKKRKPKVIRSDGAPAEGKRNRSDTEQEGKYYSEEAEVDLRDPGRDYELYKYTCQELQRLMAEIQDLKSRGGKDMAIEIEERRIQSCVHFMTLKKLNRLAHIRLKKGRDQTHEAKQKVDAYHLQLQNLLYEVMHLQKEITKCLEFKSKHEEIDLVSLEEFYKEAPPDISKAEVTMGDPHQQTLARLDWELEQRKRLAEKYRECLSNKEKILKEIEVKKEYLSSLQPRLNSIMQASLPVQEYLFMPFDQAHKQYETARHLPPPLYVLFVQATAYGQACDKTLSVAIEGSVDEAKALFKPPEDSQDDESDSDAEEEQTTKRRRPTLGVQLDDKRKEMLKRHPLSVMLDLKCKDDSVLHLTFYYLMNLNIMTVKAKVTTATELITPISAGDLLSPDSVLSCLYPGDHGKKTPNPANQYQFDKVGILTLRDYVLDLGHPYLWVQKLGGLHFPKEQPQHTVIADHSLSASHMETTMKLLKTRVQSRLALHKQFASLEHGIVPVTSDCQYLFPAKVVSRLVKWVTIAHEDYMDLHFTKDIVEAGLAGDTNLYYMALVERGTAKLQAAVVLNPGYSSIPPIFQLCLNWKGEKTNSNDDNIRAMESEVNVCYKELCGPRPSHQLLTNQLQRLCVLLDVYLETESHDDSVEGPKEFPQEKMCLRLFRAWAALTGISTFEKKIKETVRHVRRGEIFELKAELNSDKKEKKKEAVKKVIASMTVGKDVSLPVLTPVCPFSALFPDVVNCMQTDNLELKKLVYLYLMNYAKSQPDMAIMAVNTFVKDCEDPNPLIRALAVRTMGCIRVDKITEYLCEPLRKCLKDEDPYVRKTAAVCVAKLHDINAQLVEDQGFLDTLKDLISDSNPMVVANAVAALSEIAESHPSSNLLDLNPQSINKLLTALNECTEWGQIFILDCLANYTPKDDREAQSICERVTPRLSHANSAVVLSAVKVLMKFMEMLSKDLDYYGTLLKKLAPPLVTLLSAEPELQYVALRNINLIVQKRPEILKHEMKVFFVKYNDPIYVKLEKLDIMIRLASQANIAQVLAELKEYATEVDVDFVRKAVRAIGRCAIKVEQSAERCVSTLLDLIQTKVNYVVQEAIVVIKDIFRKYPNKYESVIATLCENLDSLDEPEARAAMIWIVGEYAERIDNADELLESFLEGFHDESTQVQLQLLTAIVKLFLKKPTETQELVQQVLSLATQDSDNPDLRDRGYIYWRLLSTDPVAAKEVVLAEKPLISEETDLIEPTLLDELICYIGTLASVYHKPPSAFVEGGRGVVHKSLPPRTASSESTESPETAPAGAPAAEQPDVIPAQGDLLGDLLNLDLGPPVSGPPLVTSSVQMGAVDLLGGGLDSLIGDPSFGAPPAAAVPARLGAPISSGLSDLFDLTSGVGTLSGSYVAPKAVWLPAMKAKGLEISGTFTRQVGSISMDLQLTNKALQVMTDFAIQFNRNSFGLAPAAPLQVHAPLSPNQTVEISLPLNTVGSVMKMEPLNNLQVAVKNNIDVFYFSTLYPLHILFVEDGKMDRQMFLATWKDIPNENEAQFQIRDCALNAEAVSSKLQSSNIFTIAKRNVEGQDMLYQSLKLTNGIWVLAELRIQPGNPSFMLSLKCRAPEVSQHVYQAYETILKN</sequence>
<dbReference type="Pfam" id="PF02883">
    <property type="entry name" value="Alpha_adaptinC2"/>
    <property type="match status" value="1"/>
</dbReference>
<evidence type="ECO:0000256" key="2">
    <source>
        <dbReference type="ARBA" id="ARBA00006613"/>
    </source>
</evidence>
<keyword evidence="8" id="KW-0539">Nucleus</keyword>
<accession>A0AA41NFB9</accession>
<dbReference type="PANTHER" id="PTHR11134">
    <property type="entry name" value="ADAPTOR COMPLEX SUBUNIT BETA FAMILY MEMBER"/>
    <property type="match status" value="1"/>
</dbReference>
<evidence type="ECO:0000256" key="1">
    <source>
        <dbReference type="ARBA" id="ARBA00004123"/>
    </source>
</evidence>
<dbReference type="GO" id="GO:0030131">
    <property type="term" value="C:clathrin adaptor complex"/>
    <property type="evidence" value="ECO:0007669"/>
    <property type="project" value="InterPro"/>
</dbReference>
<comment type="similarity">
    <text evidence="2">Belongs to the adaptor complexes large subunit family.</text>
</comment>
<dbReference type="SUPFAM" id="SSF49348">
    <property type="entry name" value="Clathrin adaptor appendage domain"/>
    <property type="match status" value="1"/>
</dbReference>
<proteinExistence type="inferred from homology"/>
<keyword evidence="14" id="KW-1185">Reference proteome</keyword>
<feature type="region of interest" description="Disordered" evidence="10">
    <location>
        <begin position="1"/>
        <end position="42"/>
    </location>
</feature>
<feature type="compositionally biased region" description="Basic and acidic residues" evidence="10">
    <location>
        <begin position="22"/>
        <end position="42"/>
    </location>
</feature>
<reference evidence="13" key="1">
    <citation type="submission" date="2020-03" db="EMBL/GenBank/DDBJ databases">
        <title>Studies in the Genomics of Life Span.</title>
        <authorList>
            <person name="Glass D."/>
        </authorList>
    </citation>
    <scope>NUCLEOTIDE SEQUENCE</scope>
    <source>
        <strain evidence="13">SUZIE</strain>
        <tissue evidence="13">Muscle</tissue>
    </source>
</reference>
<protein>
    <submittedName>
        <fullName evidence="13">AP-1 complex subunit beta-1</fullName>
    </submittedName>
</protein>
<dbReference type="SMART" id="SM00185">
    <property type="entry name" value="ARM"/>
    <property type="match status" value="2"/>
</dbReference>
<evidence type="ECO:0000256" key="7">
    <source>
        <dbReference type="ARBA" id="ARBA00023136"/>
    </source>
</evidence>
<dbReference type="Pfam" id="PF01602">
    <property type="entry name" value="Adaptin_N"/>
    <property type="match status" value="1"/>
</dbReference>
<dbReference type="GO" id="GO:0031410">
    <property type="term" value="C:cytoplasmic vesicle"/>
    <property type="evidence" value="ECO:0007669"/>
    <property type="project" value="UniProtKB-ARBA"/>
</dbReference>
<dbReference type="InterPro" id="IPR011989">
    <property type="entry name" value="ARM-like"/>
</dbReference>
<dbReference type="GO" id="GO:0005634">
    <property type="term" value="C:nucleus"/>
    <property type="evidence" value="ECO:0007669"/>
    <property type="project" value="UniProtKB-SubCell"/>
</dbReference>
<dbReference type="InterPro" id="IPR002553">
    <property type="entry name" value="Clathrin/coatomer_adapt-like_N"/>
</dbReference>
<feature type="domain" description="Clathrin adaptor alpha/beta/gamma-adaptin appendage Ig-like subdomain" evidence="11">
    <location>
        <begin position="1395"/>
        <end position="1505"/>
    </location>
</feature>
<dbReference type="FunFam" id="3.30.310.10:FF:000003">
    <property type="entry name" value="AP complex subunit beta"/>
    <property type="match status" value="1"/>
</dbReference>
<dbReference type="Gene3D" id="3.30.310.10">
    <property type="entry name" value="TATA-Binding Protein"/>
    <property type="match status" value="1"/>
</dbReference>
<comment type="caution">
    <text evidence="13">The sequence shown here is derived from an EMBL/GenBank/DDBJ whole genome shotgun (WGS) entry which is preliminary data.</text>
</comment>
<dbReference type="Gene3D" id="2.60.40.1150">
    <property type="match status" value="1"/>
</dbReference>
<dbReference type="InterPro" id="IPR026739">
    <property type="entry name" value="AP_beta"/>
</dbReference>
<comment type="similarity">
    <text evidence="3">Belongs to the THOC5 family.</text>
</comment>
<keyword evidence="4" id="KW-0813">Transport</keyword>
<dbReference type="GO" id="GO:0006886">
    <property type="term" value="P:intracellular protein transport"/>
    <property type="evidence" value="ECO:0007669"/>
    <property type="project" value="InterPro"/>
</dbReference>
<dbReference type="SMART" id="SM01020">
    <property type="entry name" value="B2-adapt-app_C"/>
    <property type="match status" value="1"/>
</dbReference>
<evidence type="ECO:0000256" key="5">
    <source>
        <dbReference type="ARBA" id="ARBA00022927"/>
    </source>
</evidence>
<dbReference type="GO" id="GO:0016192">
    <property type="term" value="P:vesicle-mediated transport"/>
    <property type="evidence" value="ECO:0007669"/>
    <property type="project" value="InterPro"/>
</dbReference>
<dbReference type="InterPro" id="IPR013037">
    <property type="entry name" value="Clathrin_b-adaptin_app_Ig-like"/>
</dbReference>
<evidence type="ECO:0000259" key="12">
    <source>
        <dbReference type="SMART" id="SM01020"/>
    </source>
</evidence>
<dbReference type="InterPro" id="IPR016024">
    <property type="entry name" value="ARM-type_fold"/>
</dbReference>
<evidence type="ECO:0000256" key="10">
    <source>
        <dbReference type="SAM" id="MobiDB-lite"/>
    </source>
</evidence>
<evidence type="ECO:0000259" key="11">
    <source>
        <dbReference type="SMART" id="SM00809"/>
    </source>
</evidence>
<dbReference type="InterPro" id="IPR019163">
    <property type="entry name" value="THO_Thoc5"/>
</dbReference>
<feature type="domain" description="Beta-adaptin appendage C-terminal subdomain" evidence="12">
    <location>
        <begin position="1514"/>
        <end position="1624"/>
    </location>
</feature>
<dbReference type="Proteomes" id="UP001166674">
    <property type="component" value="Unassembled WGS sequence"/>
</dbReference>
<dbReference type="InterPro" id="IPR012295">
    <property type="entry name" value="TBP_dom_sf"/>
</dbReference>
<keyword evidence="7" id="KW-0472">Membrane</keyword>
<evidence type="ECO:0000313" key="13">
    <source>
        <dbReference type="EMBL" id="MBZ3889264.1"/>
    </source>
</evidence>
<dbReference type="Pfam" id="PF09066">
    <property type="entry name" value="B2-adapt-app_C"/>
    <property type="match status" value="1"/>
</dbReference>